<feature type="region of interest" description="Disordered" evidence="1">
    <location>
        <begin position="437"/>
        <end position="479"/>
    </location>
</feature>
<name>A0A7Y9ZLB9_9ACTN</name>
<evidence type="ECO:0000313" key="2">
    <source>
        <dbReference type="EMBL" id="NYI46030.1"/>
    </source>
</evidence>
<feature type="compositionally biased region" description="Low complexity" evidence="1">
    <location>
        <begin position="447"/>
        <end position="471"/>
    </location>
</feature>
<dbReference type="InterPro" id="IPR006059">
    <property type="entry name" value="SBP"/>
</dbReference>
<evidence type="ECO:0000256" key="1">
    <source>
        <dbReference type="SAM" id="MobiDB-lite"/>
    </source>
</evidence>
<dbReference type="Gene3D" id="3.40.190.10">
    <property type="entry name" value="Periplasmic binding protein-like II"/>
    <property type="match status" value="1"/>
</dbReference>
<reference evidence="2 3" key="1">
    <citation type="submission" date="2020-07" db="EMBL/GenBank/DDBJ databases">
        <title>Sequencing the genomes of 1000 actinobacteria strains.</title>
        <authorList>
            <person name="Klenk H.-P."/>
        </authorList>
    </citation>
    <scope>NUCLEOTIDE SEQUENCE [LARGE SCALE GENOMIC DNA]</scope>
    <source>
        <strain evidence="2 3">DSM 15131</strain>
    </source>
</reference>
<gene>
    <name evidence="2" type="ORF">BJ993_003110</name>
</gene>
<dbReference type="Proteomes" id="UP000562045">
    <property type="component" value="Unassembled WGS sequence"/>
</dbReference>
<dbReference type="AlphaFoldDB" id="A0A7Y9ZLB9"/>
<dbReference type="Pfam" id="PF13416">
    <property type="entry name" value="SBP_bac_8"/>
    <property type="match status" value="1"/>
</dbReference>
<organism evidence="2 3">
    <name type="scientific">Nocardioides aromaticivorans</name>
    <dbReference type="NCBI Taxonomy" id="200618"/>
    <lineage>
        <taxon>Bacteria</taxon>
        <taxon>Bacillati</taxon>
        <taxon>Actinomycetota</taxon>
        <taxon>Actinomycetes</taxon>
        <taxon>Propionibacteriales</taxon>
        <taxon>Nocardioidaceae</taxon>
        <taxon>Nocardioides</taxon>
    </lineage>
</organism>
<dbReference type="SUPFAM" id="SSF53850">
    <property type="entry name" value="Periplasmic binding protein-like II"/>
    <property type="match status" value="1"/>
</dbReference>
<accession>A0A7Y9ZLB9</accession>
<evidence type="ECO:0000313" key="3">
    <source>
        <dbReference type="Proteomes" id="UP000562045"/>
    </source>
</evidence>
<protein>
    <submittedName>
        <fullName evidence="2">Multiple sugar transport system substrate-binding protein</fullName>
    </submittedName>
</protein>
<proteinExistence type="predicted"/>
<sequence>MGRFGWRTGAVVVVVALSVLVGMVMLAEGSDEKPAPPGPSKPTMAQLDFAVWGSKEEIAAYKSVVDDYNADSLDTNVTMSSWPSAAAMLADVRAGKAKPDLYLLPRSELAATIADKANLPLLDLVNEREIPIGDDFAREAVQAFSVDDDLQCMPYTVSPMVIYYNTDLVDFDAMEAEDLPVPKPDHSGWNLAEFRAAAEFASRPRQNTRGVYIEPTLRGLAPFIYSGGGQVFNEESDPTSLTLGEDSSTDALRQTLELLRDPRLTLSAKQLGQRTPLQWFERGKLAMIAGFRGLTPELRRAGVNFDVMPMPSLGSNQTVGDLNGICLSPGRPSRTEAAANFLSYLVADEPVGKLAETGYLQPAKLTVALTDEFLQPDLQPAHAGVFTQSVRNMIMPPLMTQGAQLQALVKTDLENLLTTPYFEDLQASLRAIDEKSRSLLDPDYEPSESPSESASGEPSGAASGASDASDGATDDRSRD</sequence>
<dbReference type="PANTHER" id="PTHR43649:SF12">
    <property type="entry name" value="DIACETYLCHITOBIOSE BINDING PROTEIN DASA"/>
    <property type="match status" value="1"/>
</dbReference>
<dbReference type="PANTHER" id="PTHR43649">
    <property type="entry name" value="ARABINOSE-BINDING PROTEIN-RELATED"/>
    <property type="match status" value="1"/>
</dbReference>
<dbReference type="RefSeq" id="WP_179649801.1">
    <property type="nucleotide sequence ID" value="NZ_JACBZM010000001.1"/>
</dbReference>
<dbReference type="EMBL" id="JACBZM010000001">
    <property type="protein sequence ID" value="NYI46030.1"/>
    <property type="molecule type" value="Genomic_DNA"/>
</dbReference>
<keyword evidence="2" id="KW-0813">Transport</keyword>
<comment type="caution">
    <text evidence="2">The sequence shown here is derived from an EMBL/GenBank/DDBJ whole genome shotgun (WGS) entry which is preliminary data.</text>
</comment>
<keyword evidence="2" id="KW-0762">Sugar transport</keyword>
<dbReference type="InterPro" id="IPR050490">
    <property type="entry name" value="Bact_solute-bd_prot1"/>
</dbReference>